<proteinExistence type="predicted"/>
<sequence>MSYTLELRNVGIGCSHSVPARSIARWGYLSMTRPESGYHGIGIGAVGNQTRDFFSYFLMRDGFTPPRSWNGLVYYFVYGYLGQQFELFETKGQMAEMAVKV</sequence>
<reference evidence="2" key="1">
    <citation type="journal article" date="2012" name="Mol. Plant Microbe Interact.">
        <title>A highly conserved effector in Fusarium oxysporum is required for full virulence on Arabidopsis.</title>
        <authorList>
            <person name="Thatcher L.F."/>
            <person name="Gardiner D.M."/>
            <person name="Kazan K."/>
            <person name="Manners J."/>
        </authorList>
    </citation>
    <scope>NUCLEOTIDE SEQUENCE [LARGE SCALE GENOMIC DNA]</scope>
    <source>
        <strain evidence="2">Fo5176</strain>
    </source>
</reference>
<protein>
    <submittedName>
        <fullName evidence="1">Uncharacterized protein</fullName>
    </submittedName>
</protein>
<organism evidence="1 2">
    <name type="scientific">Fusarium oxysporum (strain Fo5176)</name>
    <name type="common">Fusarium vascular wilt</name>
    <dbReference type="NCBI Taxonomy" id="660025"/>
    <lineage>
        <taxon>Eukaryota</taxon>
        <taxon>Fungi</taxon>
        <taxon>Dikarya</taxon>
        <taxon>Ascomycota</taxon>
        <taxon>Pezizomycotina</taxon>
        <taxon>Sordariomycetes</taxon>
        <taxon>Hypocreomycetidae</taxon>
        <taxon>Hypocreales</taxon>
        <taxon>Nectriaceae</taxon>
        <taxon>Fusarium</taxon>
        <taxon>Fusarium oxysporum species complex</taxon>
    </lineage>
</organism>
<evidence type="ECO:0000313" key="1">
    <source>
        <dbReference type="EnsemblFungi" id="FOXG_07389P0"/>
    </source>
</evidence>
<reference evidence="1" key="2">
    <citation type="submission" date="2025-08" db="UniProtKB">
        <authorList>
            <consortium name="EnsemblFungi"/>
        </authorList>
    </citation>
    <scope>IDENTIFICATION</scope>
    <source>
        <strain evidence="1">4287 / CBS 123668 / FGSC 9935 / NRRL 34936</strain>
    </source>
</reference>
<gene>
    <name evidence="1" type="primary">28949080</name>
</gene>
<dbReference type="EnsemblFungi" id="FOXG_07389T0">
    <property type="protein sequence ID" value="FOXG_07389P0"/>
    <property type="gene ID" value="FOXG_07389"/>
</dbReference>
<dbReference type="Proteomes" id="UP000002489">
    <property type="component" value="Unassembled WGS sequence"/>
</dbReference>
<evidence type="ECO:0000313" key="2">
    <source>
        <dbReference type="Proteomes" id="UP000002489"/>
    </source>
</evidence>
<accession>A0A0D2XTT7</accession>
<dbReference type="AlphaFoldDB" id="A0A0D2XTT7"/>
<name>A0A0D2XTT7_FUSOF</name>
<dbReference type="VEuPathDB" id="FungiDB:FOXG_07389"/>